<protein>
    <submittedName>
        <fullName evidence="1">YkgJ family cysteine cluster protein</fullName>
    </submittedName>
</protein>
<evidence type="ECO:0000313" key="1">
    <source>
        <dbReference type="EMBL" id="MUV15456.1"/>
    </source>
</evidence>
<accession>A0A7C9HP15</accession>
<dbReference type="EMBL" id="WOXT01000005">
    <property type="protein sequence ID" value="MUV15456.1"/>
    <property type="molecule type" value="Genomic_DNA"/>
</dbReference>
<dbReference type="Proteomes" id="UP000479692">
    <property type="component" value="Unassembled WGS sequence"/>
</dbReference>
<keyword evidence="2" id="KW-1185">Reference proteome</keyword>
<sequence length="118" mass="13036">MSTPNPDAASTSCEGPVDESCAEPHCSRCDAVCCRLTVVVMPEDRVPSHLLDTRNGLTVMAHDEEGWCVALDSARMCCSIYESRPEVCRRFVMGGPYCRSVRAEYSERRALGIELVAY</sequence>
<evidence type="ECO:0000313" key="2">
    <source>
        <dbReference type="Proteomes" id="UP000479692"/>
    </source>
</evidence>
<organism evidence="1 2">
    <name type="scientific">Noviluteimonas gilva</name>
    <dbReference type="NCBI Taxonomy" id="2682097"/>
    <lineage>
        <taxon>Bacteria</taxon>
        <taxon>Pseudomonadati</taxon>
        <taxon>Pseudomonadota</taxon>
        <taxon>Gammaproteobacteria</taxon>
        <taxon>Lysobacterales</taxon>
        <taxon>Lysobacteraceae</taxon>
        <taxon>Noviluteimonas</taxon>
    </lineage>
</organism>
<dbReference type="AlphaFoldDB" id="A0A7C9HP15"/>
<proteinExistence type="predicted"/>
<gene>
    <name evidence="1" type="ORF">GN331_14715</name>
</gene>
<dbReference type="RefSeq" id="WP_156643051.1">
    <property type="nucleotide sequence ID" value="NZ_WOXT01000005.1"/>
</dbReference>
<dbReference type="InterPro" id="IPR005358">
    <property type="entry name" value="Puta_zinc/iron-chelating_dom"/>
</dbReference>
<reference evidence="1 2" key="1">
    <citation type="submission" date="2019-12" db="EMBL/GenBank/DDBJ databases">
        <authorList>
            <person name="Xu J."/>
        </authorList>
    </citation>
    <scope>NUCLEOTIDE SEQUENCE [LARGE SCALE GENOMIC DNA]</scope>
    <source>
        <strain evidence="1 2">HX-5-24</strain>
    </source>
</reference>
<name>A0A7C9HP15_9GAMM</name>
<comment type="caution">
    <text evidence="1">The sequence shown here is derived from an EMBL/GenBank/DDBJ whole genome shotgun (WGS) entry which is preliminary data.</text>
</comment>
<dbReference type="Pfam" id="PF03692">
    <property type="entry name" value="CxxCxxCC"/>
    <property type="match status" value="1"/>
</dbReference>